<dbReference type="PROSITE" id="PS50287">
    <property type="entry name" value="SRCR_2"/>
    <property type="match status" value="1"/>
</dbReference>
<keyword evidence="3" id="KW-0732">Signal</keyword>
<evidence type="ECO:0000256" key="2">
    <source>
        <dbReference type="PROSITE-ProRule" id="PRU00196"/>
    </source>
</evidence>
<dbReference type="PANTHER" id="PTHR48071">
    <property type="entry name" value="SRCR DOMAIN-CONTAINING PROTEIN"/>
    <property type="match status" value="1"/>
</dbReference>
<dbReference type="Gene3D" id="3.10.250.10">
    <property type="entry name" value="SRCR-like domain"/>
    <property type="match status" value="1"/>
</dbReference>
<dbReference type="InterPro" id="IPR001190">
    <property type="entry name" value="SRCR"/>
</dbReference>
<dbReference type="Pfam" id="PF00530">
    <property type="entry name" value="SRCR"/>
    <property type="match status" value="1"/>
</dbReference>
<dbReference type="EMBL" id="KQ421798">
    <property type="protein sequence ID" value="KOF76420.1"/>
    <property type="molecule type" value="Genomic_DNA"/>
</dbReference>
<gene>
    <name evidence="5" type="ORF">OCBIM_22033357mg</name>
</gene>
<protein>
    <recommendedName>
        <fullName evidence="4">SRCR domain-containing protein</fullName>
    </recommendedName>
</protein>
<feature type="chain" id="PRO_5005583126" description="SRCR domain-containing protein" evidence="3">
    <location>
        <begin position="23"/>
        <end position="91"/>
    </location>
</feature>
<proteinExistence type="predicted"/>
<organism evidence="5">
    <name type="scientific">Octopus bimaculoides</name>
    <name type="common">California two-spotted octopus</name>
    <dbReference type="NCBI Taxonomy" id="37653"/>
    <lineage>
        <taxon>Eukaryota</taxon>
        <taxon>Metazoa</taxon>
        <taxon>Spiralia</taxon>
        <taxon>Lophotrochozoa</taxon>
        <taxon>Mollusca</taxon>
        <taxon>Cephalopoda</taxon>
        <taxon>Coleoidea</taxon>
        <taxon>Octopodiformes</taxon>
        <taxon>Octopoda</taxon>
        <taxon>Incirrata</taxon>
        <taxon>Octopodidae</taxon>
        <taxon>Octopus</taxon>
    </lineage>
</organism>
<reference evidence="5" key="1">
    <citation type="submission" date="2015-07" db="EMBL/GenBank/DDBJ databases">
        <title>MeaNS - Measles Nucleotide Surveillance Program.</title>
        <authorList>
            <person name="Tran T."/>
            <person name="Druce J."/>
        </authorList>
    </citation>
    <scope>NUCLEOTIDE SEQUENCE</scope>
    <source>
        <strain evidence="5">UCB-OBI-ISO-001</strain>
        <tissue evidence="5">Gonad</tissue>
    </source>
</reference>
<evidence type="ECO:0000259" key="4">
    <source>
        <dbReference type="PROSITE" id="PS50287"/>
    </source>
</evidence>
<dbReference type="SUPFAM" id="SSF56487">
    <property type="entry name" value="SRCR-like"/>
    <property type="match status" value="1"/>
</dbReference>
<accession>A0A0L8GIQ7</accession>
<feature type="signal peptide" evidence="3">
    <location>
        <begin position="1"/>
        <end position="22"/>
    </location>
</feature>
<keyword evidence="1" id="KW-1015">Disulfide bond</keyword>
<evidence type="ECO:0000256" key="1">
    <source>
        <dbReference type="ARBA" id="ARBA00023157"/>
    </source>
</evidence>
<dbReference type="OrthoDB" id="6162768at2759"/>
<dbReference type="GO" id="GO:0016020">
    <property type="term" value="C:membrane"/>
    <property type="evidence" value="ECO:0007669"/>
    <property type="project" value="InterPro"/>
</dbReference>
<dbReference type="AlphaFoldDB" id="A0A0L8GIQ7"/>
<feature type="domain" description="SRCR" evidence="4">
    <location>
        <begin position="45"/>
        <end position="91"/>
    </location>
</feature>
<dbReference type="STRING" id="37653.A0A0L8GIQ7"/>
<sequence length="91" mass="10496">MKLSIFVRVILVLALFVNKIEAMKQLPHESERKAIIYEPLGHNYIRLVGNTSFYNAGLISIYRNNSWGYVCDDNWDMKDANVACKQLGFAR</sequence>
<dbReference type="InterPro" id="IPR036772">
    <property type="entry name" value="SRCR-like_dom_sf"/>
</dbReference>
<evidence type="ECO:0000313" key="5">
    <source>
        <dbReference type="EMBL" id="KOF76420.1"/>
    </source>
</evidence>
<evidence type="ECO:0000256" key="3">
    <source>
        <dbReference type="SAM" id="SignalP"/>
    </source>
</evidence>
<comment type="caution">
    <text evidence="2">Lacks conserved residue(s) required for the propagation of feature annotation.</text>
</comment>
<name>A0A0L8GIQ7_OCTBM</name>
<dbReference type="PANTHER" id="PTHR48071:SF18">
    <property type="entry name" value="DELETED IN MALIGNANT BRAIN TUMORS 1 PROTEIN-RELATED"/>
    <property type="match status" value="1"/>
</dbReference>